<keyword evidence="4" id="KW-0472">Membrane</keyword>
<gene>
    <name evidence="5" type="ORF">CTI12_AA072060</name>
</gene>
<feature type="repeat" description="RCC1" evidence="2">
    <location>
        <begin position="115"/>
        <end position="168"/>
    </location>
</feature>
<dbReference type="Pfam" id="PF00415">
    <property type="entry name" value="RCC1"/>
    <property type="match status" value="4"/>
</dbReference>
<feature type="repeat" description="RCC1" evidence="2">
    <location>
        <begin position="61"/>
        <end position="112"/>
    </location>
</feature>
<dbReference type="STRING" id="35608.A0A2U1Q5S5"/>
<feature type="repeat" description="RCC1" evidence="2">
    <location>
        <begin position="169"/>
        <end position="211"/>
    </location>
</feature>
<evidence type="ECO:0000313" key="6">
    <source>
        <dbReference type="Proteomes" id="UP000245207"/>
    </source>
</evidence>
<evidence type="ECO:0000256" key="4">
    <source>
        <dbReference type="SAM" id="Phobius"/>
    </source>
</evidence>
<keyword evidence="6" id="KW-1185">Reference proteome</keyword>
<comment type="caution">
    <text evidence="5">The sequence shown here is derived from an EMBL/GenBank/DDBJ whole genome shotgun (WGS) entry which is preliminary data.</text>
</comment>
<dbReference type="PROSITE" id="PS50012">
    <property type="entry name" value="RCC1_3"/>
    <property type="match status" value="5"/>
</dbReference>
<dbReference type="SUPFAM" id="SSF50985">
    <property type="entry name" value="RCC1/BLIP-II"/>
    <property type="match status" value="2"/>
</dbReference>
<feature type="coiled-coil region" evidence="3">
    <location>
        <begin position="450"/>
        <end position="477"/>
    </location>
</feature>
<feature type="transmembrane region" description="Helical" evidence="4">
    <location>
        <begin position="488"/>
        <end position="507"/>
    </location>
</feature>
<dbReference type="InterPro" id="IPR051210">
    <property type="entry name" value="Ub_ligase/GEF_domain"/>
</dbReference>
<name>A0A2U1Q5S5_ARTAN</name>
<sequence>MEENERVEENEEIWSWGAGTEGQLGTGKLQDEYIPQLVPVLPKLSFLSCGGAHVVALTPDKKVLTWGRGTSGQLGHGNLVNSLEPKSVDVLGDFNITHVSAGWNHSGFVTGERGDQVYGFGSGKRGQLGISNEKVKSVNLPQSVCGLNEVNVSSIIANGDHSAALSADGHLYSWGRGFGTPDVGCPSRVISPFSFTQAALGWNHALVLTDEREVLMLGRHHAVNNSQKEILMKHEREVLMLGRHHAVNNSQKEILMKQDPNEARVEKIADLDGIKVVGVASGSEHSVLTTGKRSENGVVMTWGWGEHGQLGLGDTSDQTSPQVVNMGQNEWQTALKNTIVRIAGIGFLFELFVKIATSPFKRIYGMEELTNFTTNETFQFDAPGVHHLSNPHTIWVQTSTSRANPGKRYVKCDTCRVYEFLDDDLPSQYYKDLVYGFFQRQRGRDNGPMIEALALEKSRLEEELKVTKSRLEDELNSRNAKLELYDKLFMVMLGCLCVICVGMGMSLGKSCTL</sequence>
<dbReference type="PRINTS" id="PR00633">
    <property type="entry name" value="RCCNDNSATION"/>
</dbReference>
<dbReference type="OrthoDB" id="70707at2759"/>
<keyword evidence="1" id="KW-0677">Repeat</keyword>
<feature type="repeat" description="RCC1" evidence="2">
    <location>
        <begin position="297"/>
        <end position="343"/>
    </location>
</feature>
<dbReference type="AlphaFoldDB" id="A0A2U1Q5S5"/>
<organism evidence="5 6">
    <name type="scientific">Artemisia annua</name>
    <name type="common">Sweet wormwood</name>
    <dbReference type="NCBI Taxonomy" id="35608"/>
    <lineage>
        <taxon>Eukaryota</taxon>
        <taxon>Viridiplantae</taxon>
        <taxon>Streptophyta</taxon>
        <taxon>Embryophyta</taxon>
        <taxon>Tracheophyta</taxon>
        <taxon>Spermatophyta</taxon>
        <taxon>Magnoliopsida</taxon>
        <taxon>eudicotyledons</taxon>
        <taxon>Gunneridae</taxon>
        <taxon>Pentapetalae</taxon>
        <taxon>asterids</taxon>
        <taxon>campanulids</taxon>
        <taxon>Asterales</taxon>
        <taxon>Asteraceae</taxon>
        <taxon>Asteroideae</taxon>
        <taxon>Anthemideae</taxon>
        <taxon>Artemisiinae</taxon>
        <taxon>Artemisia</taxon>
    </lineage>
</organism>
<reference evidence="5 6" key="1">
    <citation type="journal article" date="2018" name="Mol. Plant">
        <title>The genome of Artemisia annua provides insight into the evolution of Asteraceae family and artemisinin biosynthesis.</title>
        <authorList>
            <person name="Shen Q."/>
            <person name="Zhang L."/>
            <person name="Liao Z."/>
            <person name="Wang S."/>
            <person name="Yan T."/>
            <person name="Shi P."/>
            <person name="Liu M."/>
            <person name="Fu X."/>
            <person name="Pan Q."/>
            <person name="Wang Y."/>
            <person name="Lv Z."/>
            <person name="Lu X."/>
            <person name="Zhang F."/>
            <person name="Jiang W."/>
            <person name="Ma Y."/>
            <person name="Chen M."/>
            <person name="Hao X."/>
            <person name="Li L."/>
            <person name="Tang Y."/>
            <person name="Lv G."/>
            <person name="Zhou Y."/>
            <person name="Sun X."/>
            <person name="Brodelius P.E."/>
            <person name="Rose J.K.C."/>
            <person name="Tang K."/>
        </authorList>
    </citation>
    <scope>NUCLEOTIDE SEQUENCE [LARGE SCALE GENOMIC DNA]</scope>
    <source>
        <strain evidence="6">cv. Huhao1</strain>
        <tissue evidence="5">Leaf</tissue>
    </source>
</reference>
<dbReference type="InterPro" id="IPR000408">
    <property type="entry name" value="Reg_chr_condens"/>
</dbReference>
<evidence type="ECO:0000256" key="3">
    <source>
        <dbReference type="SAM" id="Coils"/>
    </source>
</evidence>
<dbReference type="EMBL" id="PKPP01000394">
    <property type="protein sequence ID" value="PWA93323.1"/>
    <property type="molecule type" value="Genomic_DNA"/>
</dbReference>
<dbReference type="PANTHER" id="PTHR22870:SF466">
    <property type="entry name" value="ANKYRIN REPEAT-CONTAINING PROTEIN"/>
    <property type="match status" value="1"/>
</dbReference>
<evidence type="ECO:0000256" key="1">
    <source>
        <dbReference type="ARBA" id="ARBA00022737"/>
    </source>
</evidence>
<keyword evidence="3" id="KW-0175">Coiled coil</keyword>
<dbReference type="Proteomes" id="UP000245207">
    <property type="component" value="Unassembled WGS sequence"/>
</dbReference>
<keyword evidence="4" id="KW-0812">Transmembrane</keyword>
<proteinExistence type="predicted"/>
<evidence type="ECO:0000256" key="2">
    <source>
        <dbReference type="PROSITE-ProRule" id="PRU00235"/>
    </source>
</evidence>
<dbReference type="InterPro" id="IPR009091">
    <property type="entry name" value="RCC1/BLIP-II"/>
</dbReference>
<evidence type="ECO:0000313" key="5">
    <source>
        <dbReference type="EMBL" id="PWA93323.1"/>
    </source>
</evidence>
<keyword evidence="4" id="KW-1133">Transmembrane helix</keyword>
<protein>
    <submittedName>
        <fullName evidence="5">Regulator of chromosome condensation (RCC1) family protein</fullName>
    </submittedName>
</protein>
<feature type="repeat" description="RCC1" evidence="2">
    <location>
        <begin position="11"/>
        <end position="60"/>
    </location>
</feature>
<accession>A0A2U1Q5S5</accession>
<dbReference type="PANTHER" id="PTHR22870">
    <property type="entry name" value="REGULATOR OF CHROMOSOME CONDENSATION"/>
    <property type="match status" value="1"/>
</dbReference>
<dbReference type="Gene3D" id="2.130.10.30">
    <property type="entry name" value="Regulator of chromosome condensation 1/beta-lactamase-inhibitor protein II"/>
    <property type="match status" value="2"/>
</dbReference>